<feature type="compositionally biased region" description="Acidic residues" evidence="1">
    <location>
        <begin position="180"/>
        <end position="192"/>
    </location>
</feature>
<gene>
    <name evidence="2" type="ORF">NCTC13038_00901</name>
</gene>
<proteinExistence type="predicted"/>
<dbReference type="InterPro" id="IPR036388">
    <property type="entry name" value="WH-like_DNA-bd_sf"/>
</dbReference>
<dbReference type="EMBL" id="CAADJG010000002">
    <property type="protein sequence ID" value="VFS66723.1"/>
    <property type="molecule type" value="Genomic_DNA"/>
</dbReference>
<dbReference type="Proteomes" id="UP000332594">
    <property type="component" value="Unassembled WGS sequence"/>
</dbReference>
<dbReference type="Gene3D" id="1.10.10.10">
    <property type="entry name" value="Winged helix-like DNA-binding domain superfamily/Winged helix DNA-binding domain"/>
    <property type="match status" value="1"/>
</dbReference>
<protein>
    <recommendedName>
        <fullName evidence="4">Helix-turn-helix domain-containing protein</fullName>
    </recommendedName>
</protein>
<feature type="region of interest" description="Disordered" evidence="1">
    <location>
        <begin position="146"/>
        <end position="192"/>
    </location>
</feature>
<sequence length="192" mass="21360">MSNRAAENKPYESLPQPNVAEPITIDTFSNWSILVARIKCFNGVKNDPLIMAVYSHLLGWKKTTGQIRPSQQYIADCCCMGLSTVQKKAKLLEKMGWITTKPVYKSGSKEIICTNYTVKDPEAILTELNAALVQQRDTTVTVIKKSEGKPLGQTQRQTAAANDGHHGGRVPRVPQRVNDPVEENENDDDCPY</sequence>
<evidence type="ECO:0000256" key="1">
    <source>
        <dbReference type="SAM" id="MobiDB-lite"/>
    </source>
</evidence>
<dbReference type="RefSeq" id="WP_141335176.1">
    <property type="nucleotide sequence ID" value="NZ_BJNO01000014.1"/>
</dbReference>
<accession>A0A485B352</accession>
<name>A0A485B352_RAOTE</name>
<evidence type="ECO:0008006" key="4">
    <source>
        <dbReference type="Google" id="ProtNLM"/>
    </source>
</evidence>
<organism evidence="2 3">
    <name type="scientific">Raoultella terrigena</name>
    <name type="common">Klebsiella terrigena</name>
    <dbReference type="NCBI Taxonomy" id="577"/>
    <lineage>
        <taxon>Bacteria</taxon>
        <taxon>Pseudomonadati</taxon>
        <taxon>Pseudomonadota</taxon>
        <taxon>Gammaproteobacteria</taxon>
        <taxon>Enterobacterales</taxon>
        <taxon>Enterobacteriaceae</taxon>
        <taxon>Klebsiella/Raoultella group</taxon>
        <taxon>Raoultella</taxon>
    </lineage>
</organism>
<reference evidence="2 3" key="1">
    <citation type="submission" date="2019-03" db="EMBL/GenBank/DDBJ databases">
        <authorList>
            <consortium name="Pathogen Informatics"/>
        </authorList>
    </citation>
    <scope>NUCLEOTIDE SEQUENCE [LARGE SCALE GENOMIC DNA]</scope>
    <source>
        <strain evidence="2 3">NCTC13038</strain>
    </source>
</reference>
<dbReference type="AlphaFoldDB" id="A0A485B352"/>
<evidence type="ECO:0000313" key="3">
    <source>
        <dbReference type="Proteomes" id="UP000332594"/>
    </source>
</evidence>
<evidence type="ECO:0000313" key="2">
    <source>
        <dbReference type="EMBL" id="VFS66723.1"/>
    </source>
</evidence>